<dbReference type="SUPFAM" id="SSF51735">
    <property type="entry name" value="NAD(P)-binding Rossmann-fold domains"/>
    <property type="match status" value="1"/>
</dbReference>
<sequence>MHLYDLRGKVAVITGAAQGLGFAFAEALASAGCDIAVLDIHSEAPLAVIDLQAKHSIVSRYYKTDVTSLEDVTKTVSHIVRDFHRIDININAAGVAVDEPFLTTSTQTVQKTFAVNVNGSFFVAQACGNAMVDRYKVEHGDAPATQATTGSIVFIASIATYMASSAQQISCYTASKAAIRGMVKPVAMELSRYGIRVNSLSPGYMMTDMMRGLQRAQPTLVNQFEKETLFGRIGLPEELQGAILWLCSDRASGWYTGQDLLVDGGATSWKHPAVLT</sequence>
<dbReference type="InParanoid" id="W2S2G9"/>
<keyword evidence="2" id="KW-0521">NADP</keyword>
<dbReference type="GO" id="GO:0016616">
    <property type="term" value="F:oxidoreductase activity, acting on the CH-OH group of donors, NAD or NADP as acceptor"/>
    <property type="evidence" value="ECO:0007669"/>
    <property type="project" value="TreeGrafter"/>
</dbReference>
<dbReference type="InterPro" id="IPR036291">
    <property type="entry name" value="NAD(P)-bd_dom_sf"/>
</dbReference>
<keyword evidence="5" id="KW-1185">Reference proteome</keyword>
<dbReference type="Pfam" id="PF13561">
    <property type="entry name" value="adh_short_C2"/>
    <property type="match status" value="1"/>
</dbReference>
<evidence type="ECO:0000313" key="4">
    <source>
        <dbReference type="EMBL" id="ETN42790.1"/>
    </source>
</evidence>
<dbReference type="OrthoDB" id="5325318at2759"/>
<dbReference type="STRING" id="1220924.W2S2G9"/>
<evidence type="ECO:0000256" key="1">
    <source>
        <dbReference type="ARBA" id="ARBA00006484"/>
    </source>
</evidence>
<name>W2S2G9_CYPE1</name>
<accession>W2S2G9</accession>
<dbReference type="InterPro" id="IPR002347">
    <property type="entry name" value="SDR_fam"/>
</dbReference>
<evidence type="ECO:0000256" key="3">
    <source>
        <dbReference type="ARBA" id="ARBA00023002"/>
    </source>
</evidence>
<gene>
    <name evidence="4" type="ORF">HMPREF1541_01948</name>
</gene>
<dbReference type="HOGENOM" id="CLU_010194_1_1_1"/>
<dbReference type="Gene3D" id="3.40.50.720">
    <property type="entry name" value="NAD(P)-binding Rossmann-like Domain"/>
    <property type="match status" value="1"/>
</dbReference>
<evidence type="ECO:0000256" key="2">
    <source>
        <dbReference type="ARBA" id="ARBA00022857"/>
    </source>
</evidence>
<dbReference type="PROSITE" id="PS00061">
    <property type="entry name" value="ADH_SHORT"/>
    <property type="match status" value="1"/>
</dbReference>
<dbReference type="GeneID" id="19969287"/>
<dbReference type="PRINTS" id="PR00081">
    <property type="entry name" value="GDHRDH"/>
</dbReference>
<dbReference type="FunFam" id="3.40.50.720:FF:000084">
    <property type="entry name" value="Short-chain dehydrogenase reductase"/>
    <property type="match status" value="1"/>
</dbReference>
<comment type="similarity">
    <text evidence="1">Belongs to the short-chain dehydrogenases/reductases (SDR) family.</text>
</comment>
<dbReference type="InterPro" id="IPR020904">
    <property type="entry name" value="Sc_DH/Rdtase_CS"/>
</dbReference>
<dbReference type="Proteomes" id="UP000030752">
    <property type="component" value="Unassembled WGS sequence"/>
</dbReference>
<dbReference type="VEuPathDB" id="FungiDB:HMPREF1541_01948"/>
<organism evidence="4 5">
    <name type="scientific">Cyphellophora europaea (strain CBS 101466)</name>
    <name type="common">Phialophora europaea</name>
    <dbReference type="NCBI Taxonomy" id="1220924"/>
    <lineage>
        <taxon>Eukaryota</taxon>
        <taxon>Fungi</taxon>
        <taxon>Dikarya</taxon>
        <taxon>Ascomycota</taxon>
        <taxon>Pezizomycotina</taxon>
        <taxon>Eurotiomycetes</taxon>
        <taxon>Chaetothyriomycetidae</taxon>
        <taxon>Chaetothyriales</taxon>
        <taxon>Cyphellophoraceae</taxon>
        <taxon>Cyphellophora</taxon>
    </lineage>
</organism>
<dbReference type="PANTHER" id="PTHR42760:SF115">
    <property type="entry name" value="3-OXOACYL-[ACYL-CARRIER-PROTEIN] REDUCTASE FABG"/>
    <property type="match status" value="1"/>
</dbReference>
<dbReference type="PRINTS" id="PR00080">
    <property type="entry name" value="SDRFAMILY"/>
</dbReference>
<dbReference type="EMBL" id="KB822718">
    <property type="protein sequence ID" value="ETN42790.1"/>
    <property type="molecule type" value="Genomic_DNA"/>
</dbReference>
<dbReference type="PANTHER" id="PTHR42760">
    <property type="entry name" value="SHORT-CHAIN DEHYDROGENASES/REDUCTASES FAMILY MEMBER"/>
    <property type="match status" value="1"/>
</dbReference>
<keyword evidence="3" id="KW-0560">Oxidoreductase</keyword>
<dbReference type="RefSeq" id="XP_008714526.1">
    <property type="nucleotide sequence ID" value="XM_008716304.1"/>
</dbReference>
<reference evidence="4 5" key="1">
    <citation type="submission" date="2013-03" db="EMBL/GenBank/DDBJ databases">
        <title>The Genome Sequence of Phialophora europaea CBS 101466.</title>
        <authorList>
            <consortium name="The Broad Institute Genomics Platform"/>
            <person name="Cuomo C."/>
            <person name="de Hoog S."/>
            <person name="Gorbushina A."/>
            <person name="Walker B."/>
            <person name="Young S.K."/>
            <person name="Zeng Q."/>
            <person name="Gargeya S."/>
            <person name="Fitzgerald M."/>
            <person name="Haas B."/>
            <person name="Abouelleil A."/>
            <person name="Allen A.W."/>
            <person name="Alvarado L."/>
            <person name="Arachchi H.M."/>
            <person name="Berlin A.M."/>
            <person name="Chapman S.B."/>
            <person name="Gainer-Dewar J."/>
            <person name="Goldberg J."/>
            <person name="Griggs A."/>
            <person name="Gujja S."/>
            <person name="Hansen M."/>
            <person name="Howarth C."/>
            <person name="Imamovic A."/>
            <person name="Ireland A."/>
            <person name="Larimer J."/>
            <person name="McCowan C."/>
            <person name="Murphy C."/>
            <person name="Pearson M."/>
            <person name="Poon T.W."/>
            <person name="Priest M."/>
            <person name="Roberts A."/>
            <person name="Saif S."/>
            <person name="Shea T."/>
            <person name="Sisk P."/>
            <person name="Sykes S."/>
            <person name="Wortman J."/>
            <person name="Nusbaum C."/>
            <person name="Birren B."/>
        </authorList>
    </citation>
    <scope>NUCLEOTIDE SEQUENCE [LARGE SCALE GENOMIC DNA]</scope>
    <source>
        <strain evidence="4 5">CBS 101466</strain>
    </source>
</reference>
<evidence type="ECO:0000313" key="5">
    <source>
        <dbReference type="Proteomes" id="UP000030752"/>
    </source>
</evidence>
<proteinExistence type="inferred from homology"/>
<dbReference type="AlphaFoldDB" id="W2S2G9"/>
<dbReference type="eggNOG" id="KOG0725">
    <property type="taxonomic scope" value="Eukaryota"/>
</dbReference>
<protein>
    <submittedName>
        <fullName evidence="4">Uncharacterized protein</fullName>
    </submittedName>
</protein>